<dbReference type="AlphaFoldDB" id="A0A7J7KWZ3"/>
<accession>A0A7J7KWZ3</accession>
<protein>
    <submittedName>
        <fullName evidence="2">Uncharacterized protein</fullName>
    </submittedName>
</protein>
<organism evidence="2 3">
    <name type="scientific">Kingdonia uniflora</name>
    <dbReference type="NCBI Taxonomy" id="39325"/>
    <lineage>
        <taxon>Eukaryota</taxon>
        <taxon>Viridiplantae</taxon>
        <taxon>Streptophyta</taxon>
        <taxon>Embryophyta</taxon>
        <taxon>Tracheophyta</taxon>
        <taxon>Spermatophyta</taxon>
        <taxon>Magnoliopsida</taxon>
        <taxon>Ranunculales</taxon>
        <taxon>Circaeasteraceae</taxon>
        <taxon>Kingdonia</taxon>
    </lineage>
</organism>
<name>A0A7J7KWZ3_9MAGN</name>
<keyword evidence="1" id="KW-0732">Signal</keyword>
<keyword evidence="3" id="KW-1185">Reference proteome</keyword>
<feature type="chain" id="PRO_5029779799" evidence="1">
    <location>
        <begin position="18"/>
        <end position="57"/>
    </location>
</feature>
<evidence type="ECO:0000313" key="2">
    <source>
        <dbReference type="EMBL" id="KAF6134890.1"/>
    </source>
</evidence>
<dbReference type="Proteomes" id="UP000541444">
    <property type="component" value="Unassembled WGS sequence"/>
</dbReference>
<comment type="caution">
    <text evidence="2">The sequence shown here is derived from an EMBL/GenBank/DDBJ whole genome shotgun (WGS) entry which is preliminary data.</text>
</comment>
<reference evidence="2 3" key="1">
    <citation type="journal article" date="2020" name="IScience">
        <title>Genome Sequencing of the Endangered Kingdonia uniflora (Circaeasteraceae, Ranunculales) Reveals Potential Mechanisms of Evolutionary Specialization.</title>
        <authorList>
            <person name="Sun Y."/>
            <person name="Deng T."/>
            <person name="Zhang A."/>
            <person name="Moore M.J."/>
            <person name="Landis J.B."/>
            <person name="Lin N."/>
            <person name="Zhang H."/>
            <person name="Zhang X."/>
            <person name="Huang J."/>
            <person name="Zhang X."/>
            <person name="Sun H."/>
            <person name="Wang H."/>
        </authorList>
    </citation>
    <scope>NUCLEOTIDE SEQUENCE [LARGE SCALE GENOMIC DNA]</scope>
    <source>
        <strain evidence="2">TB1705</strain>
        <tissue evidence="2">Leaf</tissue>
    </source>
</reference>
<dbReference type="EMBL" id="JACGCM010002827">
    <property type="protein sequence ID" value="KAF6134890.1"/>
    <property type="molecule type" value="Genomic_DNA"/>
</dbReference>
<proteinExistence type="predicted"/>
<feature type="signal peptide" evidence="1">
    <location>
        <begin position="1"/>
        <end position="17"/>
    </location>
</feature>
<sequence length="57" mass="6598">MFFLLFFFVARIDMTADIHVQEDPTAARVRRIGEALPGLRRRFGLEEGIDAEMPNLF</sequence>
<gene>
    <name evidence="2" type="ORF">GIB67_002291</name>
</gene>
<evidence type="ECO:0000313" key="3">
    <source>
        <dbReference type="Proteomes" id="UP000541444"/>
    </source>
</evidence>
<evidence type="ECO:0000256" key="1">
    <source>
        <dbReference type="SAM" id="SignalP"/>
    </source>
</evidence>